<dbReference type="SUPFAM" id="SSF103515">
    <property type="entry name" value="Autotransporter"/>
    <property type="match status" value="1"/>
</dbReference>
<accession>A0ABD5JWZ6</accession>
<reference evidence="3 4" key="1">
    <citation type="submission" date="2024-03" db="EMBL/GenBank/DDBJ databases">
        <title>Reference genomes for the five species model microbial community.</title>
        <authorList>
            <person name="Padfield D."/>
        </authorList>
    </citation>
    <scope>NUCLEOTIDE SEQUENCE [LARGE SCALE GENOMIC DNA]</scope>
    <source>
        <strain evidence="3 4">AB1</strain>
    </source>
</reference>
<dbReference type="SUPFAM" id="SSF51126">
    <property type="entry name" value="Pectin lyase-like"/>
    <property type="match status" value="1"/>
</dbReference>
<protein>
    <submittedName>
        <fullName evidence="3">Autotransporter outer membrane beta-barrel domain-containing protein</fullName>
    </submittedName>
</protein>
<dbReference type="Gene3D" id="2.40.128.130">
    <property type="entry name" value="Autotransporter beta-domain"/>
    <property type="match status" value="1"/>
</dbReference>
<dbReference type="RefSeq" id="WP_339440296.1">
    <property type="nucleotide sequence ID" value="NZ_JBBHKQ010000001.1"/>
</dbReference>
<sequence>MRHSTENRKSHAFPLLRLTAPQFKMPIPVIGVLLLFPYTETALADCTPASPASGDTVVCNGNPSGFSTSGLGSLNVVIEQNTNLNGPFTASSMGALTVDHSGNAQSVVINDATSLVFDNRGTINGGLTVSGNGTYVVHNYANSHINSAFSFTGNSTNLITNDGTLNNGVTINGDGATNITNTTGAFFNNGIFVNGASQTFVENYGTIQSTIALGSGNDTIINYDPGQINGSVSQGAGDDLFDMRGGRVSATVNQDDGNDRFLLSGGEVTGSLMAGNGADYMLWTGGLIGGIDMGADNDVAVFQGLTDTQLKSIQINGGLGTDRLTWQNTKGSNPQRLINWELIELQNASELTMNSNLTLGDSGTATGTLTIDSSSYLRAGSGSWTISPAAGGSLAQVVNAGVIDLTNGSNSTSDSLTIVGNYQGNSGQLWLNTVLASDNAPSDKLVISNGTTTGSTGIVVTNVGGTGAQTQQNGILVVEAINGATTGEGTFNLARRASAGIYEYQLVQGGVTAGTENNWYLRNNFDGIDATNPDLPIWLLPGPDDGDDDDDGNGNTGGGSGGGSGGGTGGGSGGGTGGGSGGGTGGGSGDGDDGGSITLVRPEVPILGATPTVVRGLLRVALGTFHERHGEQSWFGDEANKHVIWGRMFGDQYRQNLSTFADQRYKGNQWGMQFGVPVYRAEHDDGQLDTLGLMAGYARGWGDMRARNIYGNNIEIGNIDVDAYSLGAYWTHTWEDEAYIDAIVMHSWLSIDTESVADYSSSFRGKEWTASLEAGKKFAISEKWVIEPQAQIYWQYQNFDEANDPGGTIRYDNNDSWTGRVGARLQGNYTINERPFNPFVLANVWHQFKASDTIYFNNDRLRPSWEETSLELGAGFTTKVADNTSLYANASYEFNLGGERFRLLSGRIGARVSW</sequence>
<dbReference type="CDD" id="cd01344">
    <property type="entry name" value="PL2_Passenger_AT"/>
    <property type="match status" value="1"/>
</dbReference>
<dbReference type="InterPro" id="IPR006315">
    <property type="entry name" value="OM_autotransptr_brl_dom"/>
</dbReference>
<evidence type="ECO:0000313" key="4">
    <source>
        <dbReference type="Proteomes" id="UP001362311"/>
    </source>
</evidence>
<dbReference type="InterPro" id="IPR012332">
    <property type="entry name" value="Autotransporter_pectin_lyase_C"/>
</dbReference>
<evidence type="ECO:0000259" key="2">
    <source>
        <dbReference type="PROSITE" id="PS51208"/>
    </source>
</evidence>
<comment type="caution">
    <text evidence="3">The sequence shown here is derived from an EMBL/GenBank/DDBJ whole genome shotgun (WGS) entry which is preliminary data.</text>
</comment>
<feature type="compositionally biased region" description="Gly residues" evidence="1">
    <location>
        <begin position="554"/>
        <end position="589"/>
    </location>
</feature>
<dbReference type="Pfam" id="PF03797">
    <property type="entry name" value="Autotransporter"/>
    <property type="match status" value="1"/>
</dbReference>
<gene>
    <name evidence="3" type="ORF">WIX40_14020</name>
</gene>
<evidence type="ECO:0000313" key="3">
    <source>
        <dbReference type="EMBL" id="MEJ5901227.1"/>
    </source>
</evidence>
<dbReference type="PANTHER" id="PTHR35037:SF3">
    <property type="entry name" value="C-TERMINAL REGION OF AIDA-LIKE PROTEIN"/>
    <property type="match status" value="1"/>
</dbReference>
<feature type="region of interest" description="Disordered" evidence="1">
    <location>
        <begin position="536"/>
        <end position="599"/>
    </location>
</feature>
<proteinExistence type="predicted"/>
<dbReference type="Pfam" id="PF18883">
    <property type="entry name" value="AC_1"/>
    <property type="match status" value="1"/>
</dbReference>
<dbReference type="InterPro" id="IPR011050">
    <property type="entry name" value="Pectin_lyase_fold/virulence"/>
</dbReference>
<evidence type="ECO:0000256" key="1">
    <source>
        <dbReference type="SAM" id="MobiDB-lite"/>
    </source>
</evidence>
<dbReference type="SMART" id="SM00869">
    <property type="entry name" value="Autotransporter"/>
    <property type="match status" value="1"/>
</dbReference>
<dbReference type="InterPro" id="IPR043990">
    <property type="entry name" value="AC_1"/>
</dbReference>
<dbReference type="InterPro" id="IPR005546">
    <property type="entry name" value="Autotransporte_beta"/>
</dbReference>
<dbReference type="PANTHER" id="PTHR35037">
    <property type="entry name" value="C-TERMINAL REGION OF AIDA-LIKE PROTEIN"/>
    <property type="match status" value="1"/>
</dbReference>
<dbReference type="AlphaFoldDB" id="A0ABD5JWZ6"/>
<name>A0ABD5JWZ6_9HYPH</name>
<dbReference type="Gene3D" id="2.160.20.20">
    <property type="match status" value="1"/>
</dbReference>
<dbReference type="PROSITE" id="PS51208">
    <property type="entry name" value="AUTOTRANSPORTER"/>
    <property type="match status" value="1"/>
</dbReference>
<dbReference type="InterPro" id="IPR036709">
    <property type="entry name" value="Autotransporte_beta_dom_sf"/>
</dbReference>
<organism evidence="3 4">
    <name type="scientific">Ochrobactrum teleogrylli</name>
    <dbReference type="NCBI Taxonomy" id="2479765"/>
    <lineage>
        <taxon>Bacteria</taxon>
        <taxon>Pseudomonadati</taxon>
        <taxon>Pseudomonadota</taxon>
        <taxon>Alphaproteobacteria</taxon>
        <taxon>Hyphomicrobiales</taxon>
        <taxon>Brucellaceae</taxon>
        <taxon>Brucella/Ochrobactrum group</taxon>
        <taxon>Ochrobactrum</taxon>
    </lineage>
</organism>
<dbReference type="Proteomes" id="UP001362311">
    <property type="component" value="Unassembled WGS sequence"/>
</dbReference>
<dbReference type="NCBIfam" id="TIGR01414">
    <property type="entry name" value="autotrans_barl"/>
    <property type="match status" value="1"/>
</dbReference>
<dbReference type="InterPro" id="IPR051551">
    <property type="entry name" value="Autotransporter_adhesion"/>
</dbReference>
<dbReference type="EMBL" id="JBBHKQ010000001">
    <property type="protein sequence ID" value="MEJ5901227.1"/>
    <property type="molecule type" value="Genomic_DNA"/>
</dbReference>
<feature type="domain" description="Autotransporter" evidence="2">
    <location>
        <begin position="637"/>
        <end position="914"/>
    </location>
</feature>